<accession>A0A0U3LP43</accession>
<protein>
    <submittedName>
        <fullName evidence="3">Uncharacterized protein</fullName>
    </submittedName>
</protein>
<gene>
    <name evidence="3" type="ORF">RD2015_2223</name>
</gene>
<feature type="compositionally biased region" description="Low complexity" evidence="2">
    <location>
        <begin position="205"/>
        <end position="219"/>
    </location>
</feature>
<reference evidence="3 4" key="1">
    <citation type="submission" date="2015-12" db="EMBL/GenBank/DDBJ databases">
        <title>Complete genome of Roseateles depolymerans KCTC 42856.</title>
        <authorList>
            <person name="Kim K.M."/>
        </authorList>
    </citation>
    <scope>NUCLEOTIDE SEQUENCE [LARGE SCALE GENOMIC DNA]</scope>
    <source>
        <strain evidence="3 4">KCTC 42856</strain>
    </source>
</reference>
<proteinExistence type="predicted"/>
<feature type="region of interest" description="Disordered" evidence="2">
    <location>
        <begin position="1"/>
        <end position="81"/>
    </location>
</feature>
<dbReference type="PATRIC" id="fig|76731.3.peg.2276"/>
<evidence type="ECO:0000313" key="3">
    <source>
        <dbReference type="EMBL" id="ALV06695.1"/>
    </source>
</evidence>
<dbReference type="RefSeq" id="WP_058934933.1">
    <property type="nucleotide sequence ID" value="NZ_CP013729.1"/>
</dbReference>
<keyword evidence="4" id="KW-1185">Reference proteome</keyword>
<name>A0A0U3LP43_9BURK</name>
<dbReference type="AlphaFoldDB" id="A0A0U3LP43"/>
<evidence type="ECO:0000256" key="1">
    <source>
        <dbReference type="SAM" id="Coils"/>
    </source>
</evidence>
<feature type="region of interest" description="Disordered" evidence="2">
    <location>
        <begin position="297"/>
        <end position="319"/>
    </location>
</feature>
<feature type="coiled-coil region" evidence="1">
    <location>
        <begin position="93"/>
        <end position="120"/>
    </location>
</feature>
<dbReference type="Proteomes" id="UP000060699">
    <property type="component" value="Chromosome"/>
</dbReference>
<feature type="compositionally biased region" description="Low complexity" evidence="2">
    <location>
        <begin position="55"/>
        <end position="75"/>
    </location>
</feature>
<dbReference type="KEGG" id="rdp:RD2015_2223"/>
<evidence type="ECO:0000313" key="4">
    <source>
        <dbReference type="Proteomes" id="UP000060699"/>
    </source>
</evidence>
<organism evidence="3 4">
    <name type="scientific">Roseateles depolymerans</name>
    <dbReference type="NCBI Taxonomy" id="76731"/>
    <lineage>
        <taxon>Bacteria</taxon>
        <taxon>Pseudomonadati</taxon>
        <taxon>Pseudomonadota</taxon>
        <taxon>Betaproteobacteria</taxon>
        <taxon>Burkholderiales</taxon>
        <taxon>Sphaerotilaceae</taxon>
        <taxon>Roseateles</taxon>
    </lineage>
</organism>
<dbReference type="OrthoDB" id="9990941at2"/>
<keyword evidence="1" id="KW-0175">Coiled coil</keyword>
<dbReference type="EMBL" id="CP013729">
    <property type="protein sequence ID" value="ALV06695.1"/>
    <property type="molecule type" value="Genomic_DNA"/>
</dbReference>
<feature type="region of interest" description="Disordered" evidence="2">
    <location>
        <begin position="201"/>
        <end position="234"/>
    </location>
</feature>
<sequence>MLEAIERGLGQSAAAPAPAPGASPAPAGAQPRDELGRFTHKNAQGQAVDEQGNLAPDQAAALAAQEAAKQKPPGAEDLTQMPEGLGQKAQERFQKLANTNRDLTAKVEQYEQSVNAMREIWTENQVQPEQFQMAMGVIGAMNRGDYVGAMQALQEQLQQLSVLAGQAPGQIDPLAEFPDLRQKVNNFLIAEEDALQMARARRMEQMGQQRMQAQQQQQQRQHEQDQQAQRQQQELHTALKAVDDFTKEMARADLDYPHIEAQLEPVLKDMLQSVPPAQWLQVVKTQYQLIKRVATQSRGGGSAAPAAQPLRPTGTVAGAAKPGNMFDAMWANR</sequence>
<dbReference type="STRING" id="76731.RD2015_2223"/>
<evidence type="ECO:0000256" key="2">
    <source>
        <dbReference type="SAM" id="MobiDB-lite"/>
    </source>
</evidence>